<dbReference type="Proteomes" id="UP000002748">
    <property type="component" value="Unassembled WGS sequence"/>
</dbReference>
<evidence type="ECO:0000256" key="1">
    <source>
        <dbReference type="SAM" id="MobiDB-lite"/>
    </source>
</evidence>
<dbReference type="VEuPathDB" id="FungiDB:A1Q1_07802"/>
<dbReference type="EMBL" id="ALBS01000077">
    <property type="protein sequence ID" value="EJT51008.1"/>
    <property type="molecule type" value="Genomic_DNA"/>
</dbReference>
<evidence type="ECO:0000313" key="3">
    <source>
        <dbReference type="Proteomes" id="UP000002748"/>
    </source>
</evidence>
<feature type="region of interest" description="Disordered" evidence="1">
    <location>
        <begin position="301"/>
        <end position="321"/>
    </location>
</feature>
<evidence type="ECO:0000313" key="2">
    <source>
        <dbReference type="EMBL" id="EJT51008.1"/>
    </source>
</evidence>
<proteinExistence type="predicted"/>
<dbReference type="KEGG" id="tasa:A1Q1_07802"/>
<reference evidence="2 3" key="1">
    <citation type="journal article" date="2012" name="Eukaryot. Cell">
        <title>Draft genome sequence of CBS 2479, the standard type strain of Trichosporon asahii.</title>
        <authorList>
            <person name="Yang R.Y."/>
            <person name="Li H.T."/>
            <person name="Zhu H."/>
            <person name="Zhou G.P."/>
            <person name="Wang M."/>
            <person name="Wang L."/>
        </authorList>
    </citation>
    <scope>NUCLEOTIDE SEQUENCE [LARGE SCALE GENOMIC DNA]</scope>
    <source>
        <strain evidence="3">ATCC 90039 / CBS 2479 / JCM 2466 / KCTC 7840 / NCYC 2677 / UAMH 7654</strain>
    </source>
</reference>
<protein>
    <submittedName>
        <fullName evidence="2">Uncharacterized protein</fullName>
    </submittedName>
</protein>
<comment type="caution">
    <text evidence="2">The sequence shown here is derived from an EMBL/GenBank/DDBJ whole genome shotgun (WGS) entry which is preliminary data.</text>
</comment>
<sequence length="326" mass="36226">MQGEIRAIREDSTARVIRAEQYFDALRAEGSWDNADLAWMQEAHINCLDLERRLDEADALAAHEGVASQQPDQFEQIAQVDADTEAVAETGGQNQPRSEGSTSVSAYDIFADPSESEESEDDGWLTDVSTESSDRDGDYLRSFYDGTEEELEPLVSQMPEGEYKHPPMLISDAEVQPTPYPPGGWVAYTFEEQEYDSNVAQGHQHAQYATQHAAQNALQNAPQPVWGFPYVYPVHFLGPVVPPFMPLNPFSSMPLLPAAVTIAPAQYAPFQSAPYQSPSYQAAPHQPAPELTADQIHNLTYTPPRRRSSNQQENTQDDSDAWCYVA</sequence>
<organism evidence="2 3">
    <name type="scientific">Trichosporon asahii var. asahii (strain ATCC 90039 / CBS 2479 / JCM 2466 / KCTC 7840 / NBRC 103889/ NCYC 2677 / UAMH 7654)</name>
    <name type="common">Yeast</name>
    <dbReference type="NCBI Taxonomy" id="1186058"/>
    <lineage>
        <taxon>Eukaryota</taxon>
        <taxon>Fungi</taxon>
        <taxon>Dikarya</taxon>
        <taxon>Basidiomycota</taxon>
        <taxon>Agaricomycotina</taxon>
        <taxon>Tremellomycetes</taxon>
        <taxon>Trichosporonales</taxon>
        <taxon>Trichosporonaceae</taxon>
        <taxon>Trichosporon</taxon>
    </lineage>
</organism>
<feature type="compositionally biased region" description="Acidic residues" evidence="1">
    <location>
        <begin position="114"/>
        <end position="124"/>
    </location>
</feature>
<name>J5R6Z4_TRIAS</name>
<dbReference type="AlphaFoldDB" id="J5R6Z4"/>
<dbReference type="GeneID" id="25991314"/>
<dbReference type="RefSeq" id="XP_014182289.1">
    <property type="nucleotide sequence ID" value="XM_014326814.1"/>
</dbReference>
<accession>J5R6Z4</accession>
<gene>
    <name evidence="2" type="ORF">A1Q1_07802</name>
</gene>
<feature type="region of interest" description="Disordered" evidence="1">
    <location>
        <begin position="113"/>
        <end position="138"/>
    </location>
</feature>
<dbReference type="HOGENOM" id="CLU_872058_0_0_1"/>